<name>A0A1R4A4Z2_9ARCH</name>
<proteinExistence type="inferred from homology"/>
<dbReference type="RefSeq" id="WP_077075821.1">
    <property type="nucleotide sequence ID" value="NZ_LT719092.1"/>
</dbReference>
<evidence type="ECO:0000259" key="7">
    <source>
        <dbReference type="PROSITE" id="PS51918"/>
    </source>
</evidence>
<keyword evidence="4" id="KW-0408">Iron</keyword>
<evidence type="ECO:0000256" key="2">
    <source>
        <dbReference type="ARBA" id="ARBA00022691"/>
    </source>
</evidence>
<dbReference type="Pfam" id="PF04055">
    <property type="entry name" value="Radical_SAM"/>
    <property type="match status" value="1"/>
</dbReference>
<dbReference type="GO" id="GO:0051536">
    <property type="term" value="F:iron-sulfur cluster binding"/>
    <property type="evidence" value="ECO:0007669"/>
    <property type="project" value="UniProtKB-KW"/>
</dbReference>
<dbReference type="PANTHER" id="PTHR43273">
    <property type="entry name" value="ANAEROBIC SULFATASE-MATURATING ENZYME HOMOLOG ASLB-RELATED"/>
    <property type="match status" value="1"/>
</dbReference>
<protein>
    <submittedName>
        <fullName evidence="8">Anaerobic sulfatase maturase</fullName>
    </submittedName>
</protein>
<dbReference type="GO" id="GO:0016491">
    <property type="term" value="F:oxidoreductase activity"/>
    <property type="evidence" value="ECO:0007669"/>
    <property type="project" value="InterPro"/>
</dbReference>
<gene>
    <name evidence="8" type="ORF">CPM_0140</name>
</gene>
<dbReference type="SFLD" id="SFLDG01072">
    <property type="entry name" value="dehydrogenase_like"/>
    <property type="match status" value="1"/>
</dbReference>
<comment type="similarity">
    <text evidence="6">Belongs to the radical SAM superfamily. Anaerobic sulfatase-maturating enzyme family.</text>
</comment>
<evidence type="ECO:0000313" key="8">
    <source>
        <dbReference type="EMBL" id="SJK84035.1"/>
    </source>
</evidence>
<evidence type="ECO:0000256" key="4">
    <source>
        <dbReference type="ARBA" id="ARBA00023004"/>
    </source>
</evidence>
<sequence length="431" mass="48209">MEKIISTPLPSGKLFVMELQTKKWAISLETTDLDSVFRSLFHRINSPNGIDKSLHTIVINTTDICNLDCIYCVRGNQRVSPKNISIDVLVVTLKKAISYASNNNRKVTIQFHGGEATYRLNEIITALRGIDRKDLKKWLTLRIQTNGTRINADFISFVQEFDVEVGISLDGPPPINDKLRTTINGEGTSNSIEKGINELKNSVEDVRLSCLAVLSKRNIEYPEAVLNYLSNFGFKDIALIPMLSLGNAISKGQNIIPNTEEMVAPLKKFFDLWIEKLKAGQSFRIPIFQAMIWNLIAVNAGKKTWPTNCGTGVNMIMVEENGDVYPCSAVEYVPSFKMGNMMNENLEDILNSSTGLNFQSRITDVIEDCQSCPVQSMCGGGCPGNSFIRYDDVYKKDPNCNFWREISMHIINEISNDPTVLKLMPSEGGRT</sequence>
<dbReference type="Gene3D" id="3.20.20.70">
    <property type="entry name" value="Aldolase class I"/>
    <property type="match status" value="1"/>
</dbReference>
<dbReference type="GO" id="GO:0046872">
    <property type="term" value="F:metal ion binding"/>
    <property type="evidence" value="ECO:0007669"/>
    <property type="project" value="UniProtKB-KW"/>
</dbReference>
<dbReference type="InterPro" id="IPR058240">
    <property type="entry name" value="rSAM_sf"/>
</dbReference>
<evidence type="ECO:0000256" key="1">
    <source>
        <dbReference type="ARBA" id="ARBA00001966"/>
    </source>
</evidence>
<evidence type="ECO:0000256" key="5">
    <source>
        <dbReference type="ARBA" id="ARBA00023014"/>
    </source>
</evidence>
<dbReference type="Pfam" id="PF13186">
    <property type="entry name" value="SPASM"/>
    <property type="match status" value="1"/>
</dbReference>
<keyword evidence="3" id="KW-0479">Metal-binding</keyword>
<dbReference type="EMBL" id="LT719092">
    <property type="protein sequence ID" value="SJK84035.1"/>
    <property type="molecule type" value="Genomic_DNA"/>
</dbReference>
<organism evidence="8 9">
    <name type="scientific">Cuniculiplasma divulgatum</name>
    <dbReference type="NCBI Taxonomy" id="1673428"/>
    <lineage>
        <taxon>Archaea</taxon>
        <taxon>Methanobacteriati</taxon>
        <taxon>Thermoplasmatota</taxon>
        <taxon>Thermoplasmata</taxon>
        <taxon>Thermoplasmatales</taxon>
        <taxon>Cuniculiplasmataceae</taxon>
        <taxon>Cuniculiplasma</taxon>
    </lineage>
</organism>
<keyword evidence="9" id="KW-1185">Reference proteome</keyword>
<dbReference type="SFLD" id="SFLDG01067">
    <property type="entry name" value="SPASM/twitch_domain_containing"/>
    <property type="match status" value="2"/>
</dbReference>
<feature type="domain" description="Radical SAM core" evidence="7">
    <location>
        <begin position="51"/>
        <end position="284"/>
    </location>
</feature>
<dbReference type="NCBIfam" id="TIGR04085">
    <property type="entry name" value="rSAM_more_4Fe4S"/>
    <property type="match status" value="1"/>
</dbReference>
<dbReference type="KEGG" id="cdiv:CPM_0140"/>
<dbReference type="PANTHER" id="PTHR43273:SF3">
    <property type="entry name" value="ANAEROBIC SULFATASE-MATURATING ENZYME HOMOLOG ASLB-RELATED"/>
    <property type="match status" value="1"/>
</dbReference>
<comment type="cofactor">
    <cofactor evidence="1">
        <name>[4Fe-4S] cluster</name>
        <dbReference type="ChEBI" id="CHEBI:49883"/>
    </cofactor>
</comment>
<dbReference type="SUPFAM" id="SSF102114">
    <property type="entry name" value="Radical SAM enzymes"/>
    <property type="match status" value="1"/>
</dbReference>
<dbReference type="SFLD" id="SFLDS00029">
    <property type="entry name" value="Radical_SAM"/>
    <property type="match status" value="2"/>
</dbReference>
<keyword evidence="2" id="KW-0949">S-adenosyl-L-methionine</keyword>
<dbReference type="Proteomes" id="UP000187822">
    <property type="component" value="Chromosome I"/>
</dbReference>
<dbReference type="AlphaFoldDB" id="A0A1R4A4Z2"/>
<dbReference type="InterPro" id="IPR023867">
    <property type="entry name" value="Sulphatase_maturase_rSAM"/>
</dbReference>
<dbReference type="InterPro" id="IPR007197">
    <property type="entry name" value="rSAM"/>
</dbReference>
<dbReference type="SFLD" id="SFLDG01386">
    <property type="entry name" value="main_SPASM_domain-containing"/>
    <property type="match status" value="2"/>
</dbReference>
<dbReference type="OrthoDB" id="30736at2157"/>
<dbReference type="InterPro" id="IPR013785">
    <property type="entry name" value="Aldolase_TIM"/>
</dbReference>
<accession>A0A1R4A4Z2</accession>
<dbReference type="PROSITE" id="PS51918">
    <property type="entry name" value="RADICAL_SAM"/>
    <property type="match status" value="1"/>
</dbReference>
<evidence type="ECO:0000313" key="9">
    <source>
        <dbReference type="Proteomes" id="UP000187822"/>
    </source>
</evidence>
<dbReference type="CDD" id="cd01335">
    <property type="entry name" value="Radical_SAM"/>
    <property type="match status" value="1"/>
</dbReference>
<keyword evidence="5" id="KW-0411">Iron-sulfur</keyword>
<dbReference type="SFLD" id="SFLDG01384">
    <property type="entry name" value="thioether_bond_formation_requi"/>
    <property type="match status" value="1"/>
</dbReference>
<dbReference type="GeneID" id="30926783"/>
<evidence type="ECO:0000256" key="3">
    <source>
        <dbReference type="ARBA" id="ARBA00022723"/>
    </source>
</evidence>
<dbReference type="STRING" id="1673428.CPM_0140"/>
<reference evidence="9" key="1">
    <citation type="submission" date="2016-06" db="EMBL/GenBank/DDBJ databases">
        <authorList>
            <person name="Toshchakov V.S."/>
        </authorList>
    </citation>
    <scope>NUCLEOTIDE SEQUENCE [LARGE SCALE GENOMIC DNA]</scope>
    <source>
        <strain>PM4 (JCM 30641</strain>
        <strain evidence="9">\VKM B-2940)</strain>
    </source>
</reference>
<dbReference type="InterPro" id="IPR023885">
    <property type="entry name" value="4Fe4S-binding_SPASM_dom"/>
</dbReference>
<evidence type="ECO:0000256" key="6">
    <source>
        <dbReference type="ARBA" id="ARBA00023601"/>
    </source>
</evidence>